<name>A0A6A0H5Z1_HYAAZ</name>
<keyword evidence="1" id="KW-0472">Membrane</keyword>
<evidence type="ECO:0008006" key="3">
    <source>
        <dbReference type="Google" id="ProtNLM"/>
    </source>
</evidence>
<keyword evidence="1" id="KW-0812">Transmembrane</keyword>
<proteinExistence type="predicted"/>
<reference evidence="2" key="2">
    <citation type="journal article" date="2018" name="Environ. Sci. Technol.">
        <title>The Toxicogenome of Hyalella azteca: A Model for Sediment Ecotoxicology and Evolutionary Toxicology.</title>
        <authorList>
            <person name="Poynton H.C."/>
            <person name="Hasenbein S."/>
            <person name="Benoit J.B."/>
            <person name="Sepulveda M.S."/>
            <person name="Poelchau M.F."/>
            <person name="Hughes D.S.T."/>
            <person name="Murali S.C."/>
            <person name="Chen S."/>
            <person name="Glastad K.M."/>
            <person name="Goodisman M.A.D."/>
            <person name="Werren J.H."/>
            <person name="Vineis J.H."/>
            <person name="Bowen J.L."/>
            <person name="Friedrich M."/>
            <person name="Jones J."/>
            <person name="Robertson H.M."/>
            <person name="Feyereisen R."/>
            <person name="Mechler-Hickson A."/>
            <person name="Mathers N."/>
            <person name="Lee C.E."/>
            <person name="Colbourne J.K."/>
            <person name="Biales A."/>
            <person name="Johnston J.S."/>
            <person name="Wellborn G.A."/>
            <person name="Rosendale A.J."/>
            <person name="Cridge A.G."/>
            <person name="Munoz-Torres M.C."/>
            <person name="Bain P.A."/>
            <person name="Manny A.R."/>
            <person name="Major K.M."/>
            <person name="Lambert F.N."/>
            <person name="Vulpe C.D."/>
            <person name="Tuck P."/>
            <person name="Blalock B.J."/>
            <person name="Lin Y.Y."/>
            <person name="Smith M.E."/>
            <person name="Ochoa-Acuna H."/>
            <person name="Chen M.M."/>
            <person name="Childers C.P."/>
            <person name="Qu J."/>
            <person name="Dugan S."/>
            <person name="Lee S.L."/>
            <person name="Chao H."/>
            <person name="Dinh H."/>
            <person name="Han Y."/>
            <person name="Doddapaneni H."/>
            <person name="Worley K.C."/>
            <person name="Muzny D.M."/>
            <person name="Gibbs R.A."/>
            <person name="Richards S."/>
        </authorList>
    </citation>
    <scope>NUCLEOTIDE SEQUENCE</scope>
    <source>
        <strain evidence="2">HAZT.00-mixed</strain>
        <tissue evidence="2">Whole organism</tissue>
    </source>
</reference>
<dbReference type="InterPro" id="IPR043203">
    <property type="entry name" value="VGCC_Ca_Na"/>
</dbReference>
<dbReference type="PANTHER" id="PTHR10037:SF62">
    <property type="entry name" value="SODIUM CHANNEL PROTEIN 60E"/>
    <property type="match status" value="1"/>
</dbReference>
<comment type="caution">
    <text evidence="2">The sequence shown here is derived from an EMBL/GenBank/DDBJ whole genome shotgun (WGS) entry which is preliminary data.</text>
</comment>
<feature type="transmembrane region" description="Helical" evidence="1">
    <location>
        <begin position="58"/>
        <end position="80"/>
    </location>
</feature>
<dbReference type="EMBL" id="JQDR03007133">
    <property type="protein sequence ID" value="KAA0199087.1"/>
    <property type="molecule type" value="Genomic_DNA"/>
</dbReference>
<reference evidence="2" key="1">
    <citation type="submission" date="2014-08" db="EMBL/GenBank/DDBJ databases">
        <authorList>
            <person name="Murali S."/>
            <person name="Richards S."/>
            <person name="Bandaranaike D."/>
            <person name="Bellair M."/>
            <person name="Blankenburg K."/>
            <person name="Chao H."/>
            <person name="Dinh H."/>
            <person name="Doddapaneni H."/>
            <person name="Dugan-Rocha S."/>
            <person name="Elkadiri S."/>
            <person name="Gnanaolivu R."/>
            <person name="Hughes D."/>
            <person name="Lee S."/>
            <person name="Li M."/>
            <person name="Ming W."/>
            <person name="Munidasa M."/>
            <person name="Muniz J."/>
            <person name="Nguyen L."/>
            <person name="Osuji N."/>
            <person name="Pu L.-L."/>
            <person name="Puazo M."/>
            <person name="Skinner E."/>
            <person name="Qu C."/>
            <person name="Quiroz J."/>
            <person name="Raj R."/>
            <person name="Weissenberger G."/>
            <person name="Xin Y."/>
            <person name="Zou X."/>
            <person name="Han Y."/>
            <person name="Worley K."/>
            <person name="Muzny D."/>
            <person name="Gibbs R."/>
        </authorList>
    </citation>
    <scope>NUCLEOTIDE SEQUENCE</scope>
    <source>
        <strain evidence="2">HAZT.00-mixed</strain>
        <tissue evidence="2">Whole organism</tissue>
    </source>
</reference>
<dbReference type="GO" id="GO:0005248">
    <property type="term" value="F:voltage-gated sodium channel activity"/>
    <property type="evidence" value="ECO:0007669"/>
    <property type="project" value="TreeGrafter"/>
</dbReference>
<organism evidence="2">
    <name type="scientific">Hyalella azteca</name>
    <name type="common">Amphipod</name>
    <dbReference type="NCBI Taxonomy" id="294128"/>
    <lineage>
        <taxon>Eukaryota</taxon>
        <taxon>Metazoa</taxon>
        <taxon>Ecdysozoa</taxon>
        <taxon>Arthropoda</taxon>
        <taxon>Crustacea</taxon>
        <taxon>Multicrustacea</taxon>
        <taxon>Malacostraca</taxon>
        <taxon>Eumalacostraca</taxon>
        <taxon>Peracarida</taxon>
        <taxon>Amphipoda</taxon>
        <taxon>Senticaudata</taxon>
        <taxon>Talitrida</taxon>
        <taxon>Talitroidea</taxon>
        <taxon>Hyalellidae</taxon>
        <taxon>Hyalella</taxon>
    </lineage>
</organism>
<gene>
    <name evidence="2" type="ORF">HAZT_HAZT003396</name>
</gene>
<keyword evidence="1" id="KW-1133">Transmembrane helix</keyword>
<sequence length="84" mass="9857">MDGYHLTTSRLCCVTFCVVSKRFRKNYVHRFSASKSLFLFSPWHPLRRAAIYLSTNQYFDYLVITTILINCVFLAMTTAYDEAE</sequence>
<accession>A0A6A0H5Z1</accession>
<dbReference type="GO" id="GO:0001518">
    <property type="term" value="C:voltage-gated sodium channel complex"/>
    <property type="evidence" value="ECO:0007669"/>
    <property type="project" value="TreeGrafter"/>
</dbReference>
<reference evidence="2" key="3">
    <citation type="submission" date="2019-06" db="EMBL/GenBank/DDBJ databases">
        <authorList>
            <person name="Poynton C."/>
            <person name="Hasenbein S."/>
            <person name="Benoit J.B."/>
            <person name="Sepulveda M.S."/>
            <person name="Poelchau M.F."/>
            <person name="Murali S.C."/>
            <person name="Chen S."/>
            <person name="Glastad K.M."/>
            <person name="Werren J.H."/>
            <person name="Vineis J.H."/>
            <person name="Bowen J.L."/>
            <person name="Friedrich M."/>
            <person name="Jones J."/>
            <person name="Robertson H.M."/>
            <person name="Feyereisen R."/>
            <person name="Mechler-Hickson A."/>
            <person name="Mathers N."/>
            <person name="Lee C.E."/>
            <person name="Colbourne J.K."/>
            <person name="Biales A."/>
            <person name="Johnston J.S."/>
            <person name="Wellborn G.A."/>
            <person name="Rosendale A.J."/>
            <person name="Cridge A.G."/>
            <person name="Munoz-Torres M.C."/>
            <person name="Bain P.A."/>
            <person name="Manny A.R."/>
            <person name="Major K.M."/>
            <person name="Lambert F.N."/>
            <person name="Vulpe C.D."/>
            <person name="Tuck P."/>
            <person name="Blalock B.J."/>
            <person name="Lin Y.-Y."/>
            <person name="Smith M.E."/>
            <person name="Ochoa-Acuna H."/>
            <person name="Chen M.-J.M."/>
            <person name="Childers C.P."/>
            <person name="Qu J."/>
            <person name="Dugan S."/>
            <person name="Lee S.L."/>
            <person name="Chao H."/>
            <person name="Dinh H."/>
            <person name="Han Y."/>
            <person name="Doddapaneni H."/>
            <person name="Worley K.C."/>
            <person name="Muzny D.M."/>
            <person name="Gibbs R.A."/>
            <person name="Richards S."/>
        </authorList>
    </citation>
    <scope>NUCLEOTIDE SEQUENCE</scope>
    <source>
        <strain evidence="2">HAZT.00-mixed</strain>
        <tissue evidence="2">Whole organism</tissue>
    </source>
</reference>
<evidence type="ECO:0000313" key="2">
    <source>
        <dbReference type="EMBL" id="KAA0199087.1"/>
    </source>
</evidence>
<protein>
    <recommendedName>
        <fullName evidence="3">Ion transport domain-containing protein</fullName>
    </recommendedName>
</protein>
<dbReference type="Proteomes" id="UP000711488">
    <property type="component" value="Unassembled WGS sequence"/>
</dbReference>
<dbReference type="AlphaFoldDB" id="A0A6A0H5Z1"/>
<dbReference type="GO" id="GO:0019228">
    <property type="term" value="P:neuronal action potential"/>
    <property type="evidence" value="ECO:0007669"/>
    <property type="project" value="TreeGrafter"/>
</dbReference>
<evidence type="ECO:0000256" key="1">
    <source>
        <dbReference type="SAM" id="Phobius"/>
    </source>
</evidence>
<dbReference type="PANTHER" id="PTHR10037">
    <property type="entry name" value="VOLTAGE-GATED CATION CHANNEL CALCIUM AND SODIUM"/>
    <property type="match status" value="1"/>
</dbReference>
<dbReference type="GO" id="GO:0086010">
    <property type="term" value="P:membrane depolarization during action potential"/>
    <property type="evidence" value="ECO:0007669"/>
    <property type="project" value="TreeGrafter"/>
</dbReference>